<dbReference type="Pfam" id="PF22936">
    <property type="entry name" value="Pol_BBD"/>
    <property type="match status" value="1"/>
</dbReference>
<sequence>MSHSNESVPTDNLDSSVPTLKDDNYSEWHSAMEAFLLIRDLDGIVDGTDIAPSNLVQLAIYNKRCKFLAGFIRLKLSRRIEELLVNDSDRKDPIALWKSITAHFASTKARNRQRVFSTLFTLACDESDLQKFITDIRRTLNELAATGVKTNNEMMAYFILYLFPESCSYLKTLIIYGAELVNQTLTIDMVLNHLQQNLNDRKLSLNHFATNSAPFVRRNGPFNRWPVCSKGNHNPDTAHTESQCFQLHPELKQPCNTAAALAFSNLPSATPPAMTSDLLAVIDKKMGKNDYVLDSGASMRMYRNQSDFKTYSECSEEAFLADGTPVKVGGRGTVVTRNKHAELTYTDALRIPSLTSNLISLSYLFPKGCQLVNCGSEKFEMRKDDKTLVDRNIIECIFIINSSPNKFTLQSAFSTLIVVRFTKTLFVKSEPLILETFQTGIVYDPYFWVKCLKKINK</sequence>
<evidence type="ECO:0000313" key="3">
    <source>
        <dbReference type="Proteomes" id="UP000886653"/>
    </source>
</evidence>
<evidence type="ECO:0000259" key="1">
    <source>
        <dbReference type="Pfam" id="PF22936"/>
    </source>
</evidence>
<dbReference type="Pfam" id="PF14223">
    <property type="entry name" value="Retrotran_gag_2"/>
    <property type="match status" value="1"/>
</dbReference>
<comment type="caution">
    <text evidence="2">The sequence shown here is derived from an EMBL/GenBank/DDBJ whole genome shotgun (WGS) entry which is preliminary data.</text>
</comment>
<accession>A0A9P6NBY4</accession>
<evidence type="ECO:0000313" key="2">
    <source>
        <dbReference type="EMBL" id="KAG0141452.1"/>
    </source>
</evidence>
<dbReference type="AlphaFoldDB" id="A0A9P6NBY4"/>
<gene>
    <name evidence="2" type="ORF">CROQUDRAFT_98720</name>
</gene>
<proteinExistence type="predicted"/>
<dbReference type="EMBL" id="MU167385">
    <property type="protein sequence ID" value="KAG0141452.1"/>
    <property type="molecule type" value="Genomic_DNA"/>
</dbReference>
<dbReference type="Proteomes" id="UP000886653">
    <property type="component" value="Unassembled WGS sequence"/>
</dbReference>
<reference evidence="2" key="1">
    <citation type="submission" date="2013-11" db="EMBL/GenBank/DDBJ databases">
        <title>Genome sequence of the fusiform rust pathogen reveals effectors for host alternation and coevolution with pine.</title>
        <authorList>
            <consortium name="DOE Joint Genome Institute"/>
            <person name="Smith K."/>
            <person name="Pendleton A."/>
            <person name="Kubisiak T."/>
            <person name="Anderson C."/>
            <person name="Salamov A."/>
            <person name="Aerts A."/>
            <person name="Riley R."/>
            <person name="Clum A."/>
            <person name="Lindquist E."/>
            <person name="Ence D."/>
            <person name="Campbell M."/>
            <person name="Kronenberg Z."/>
            <person name="Feau N."/>
            <person name="Dhillon B."/>
            <person name="Hamelin R."/>
            <person name="Burleigh J."/>
            <person name="Smith J."/>
            <person name="Yandell M."/>
            <person name="Nelson C."/>
            <person name="Grigoriev I."/>
            <person name="Davis J."/>
        </authorList>
    </citation>
    <scope>NUCLEOTIDE SEQUENCE</scope>
    <source>
        <strain evidence="2">G11</strain>
    </source>
</reference>
<name>A0A9P6NBY4_9BASI</name>
<protein>
    <recommendedName>
        <fullName evidence="1">Retrovirus-related Pol polyprotein from transposon TNT 1-94-like beta-barrel domain-containing protein</fullName>
    </recommendedName>
</protein>
<dbReference type="OrthoDB" id="2504515at2759"/>
<keyword evidence="3" id="KW-1185">Reference proteome</keyword>
<organism evidence="2 3">
    <name type="scientific">Cronartium quercuum f. sp. fusiforme G11</name>
    <dbReference type="NCBI Taxonomy" id="708437"/>
    <lineage>
        <taxon>Eukaryota</taxon>
        <taxon>Fungi</taxon>
        <taxon>Dikarya</taxon>
        <taxon>Basidiomycota</taxon>
        <taxon>Pucciniomycotina</taxon>
        <taxon>Pucciniomycetes</taxon>
        <taxon>Pucciniales</taxon>
        <taxon>Coleosporiaceae</taxon>
        <taxon>Cronartium</taxon>
    </lineage>
</organism>
<dbReference type="InterPro" id="IPR054722">
    <property type="entry name" value="PolX-like_BBD"/>
</dbReference>
<feature type="domain" description="Retrovirus-related Pol polyprotein from transposon TNT 1-94-like beta-barrel" evidence="1">
    <location>
        <begin position="291"/>
        <end position="369"/>
    </location>
</feature>